<evidence type="ECO:0000313" key="3">
    <source>
        <dbReference type="EMBL" id="MDC8773082.1"/>
    </source>
</evidence>
<feature type="transmembrane region" description="Helical" evidence="1">
    <location>
        <begin position="7"/>
        <end position="37"/>
    </location>
</feature>
<evidence type="ECO:0000256" key="1">
    <source>
        <dbReference type="SAM" id="Phobius"/>
    </source>
</evidence>
<keyword evidence="4" id="KW-1185">Reference proteome</keyword>
<feature type="domain" description="NfeD-like C-terminal" evidence="2">
    <location>
        <begin position="85"/>
        <end position="136"/>
    </location>
</feature>
<name>A0ABT5KGM9_9BURK</name>
<gene>
    <name evidence="3" type="ORF">PRZ03_15960</name>
</gene>
<proteinExistence type="predicted"/>
<comment type="caution">
    <text evidence="3">The sequence shown here is derived from an EMBL/GenBank/DDBJ whole genome shotgun (WGS) entry which is preliminary data.</text>
</comment>
<keyword evidence="1" id="KW-0812">Transmembrane</keyword>
<keyword evidence="1" id="KW-1133">Transmembrane helix</keyword>
<organism evidence="3 4">
    <name type="scientific">Roseateles albus</name>
    <dbReference type="NCBI Taxonomy" id="2987525"/>
    <lineage>
        <taxon>Bacteria</taxon>
        <taxon>Pseudomonadati</taxon>
        <taxon>Pseudomonadota</taxon>
        <taxon>Betaproteobacteria</taxon>
        <taxon>Burkholderiales</taxon>
        <taxon>Sphaerotilaceae</taxon>
        <taxon>Roseateles</taxon>
    </lineage>
</organism>
<dbReference type="EMBL" id="JAQQXT010000010">
    <property type="protein sequence ID" value="MDC8773082.1"/>
    <property type="molecule type" value="Genomic_DNA"/>
</dbReference>
<keyword evidence="1" id="KW-0472">Membrane</keyword>
<dbReference type="Pfam" id="PF01957">
    <property type="entry name" value="NfeD"/>
    <property type="match status" value="1"/>
</dbReference>
<dbReference type="InterPro" id="IPR002810">
    <property type="entry name" value="NfeD-like_C"/>
</dbReference>
<feature type="transmembrane region" description="Helical" evidence="1">
    <location>
        <begin position="49"/>
        <end position="67"/>
    </location>
</feature>
<dbReference type="Proteomes" id="UP001221189">
    <property type="component" value="Unassembled WGS sequence"/>
</dbReference>
<reference evidence="3 4" key="1">
    <citation type="submission" date="2022-10" db="EMBL/GenBank/DDBJ databases">
        <title>Paucibacter sp. hw1 Genome sequencing.</title>
        <authorList>
            <person name="Park S."/>
        </authorList>
    </citation>
    <scope>NUCLEOTIDE SEQUENCE [LARGE SCALE GENOMIC DNA]</scope>
    <source>
        <strain evidence="4">hw1</strain>
    </source>
</reference>
<sequence length="140" mass="14601">MNIANAWWIACGILIAVELCTGTFYLLMLALGCAAGAGAAHLGLGGEQQVLTAAVVGGAAVAACYLARRNSHQVVPAGENADVNMDIGQTVEVDSWQSDGSTRVKYRGAAWQARCISNTVPVPGRYVIRAVEGSCLLLDH</sequence>
<evidence type="ECO:0000259" key="2">
    <source>
        <dbReference type="Pfam" id="PF01957"/>
    </source>
</evidence>
<protein>
    <submittedName>
        <fullName evidence="3">NfeD family protein</fullName>
    </submittedName>
</protein>
<evidence type="ECO:0000313" key="4">
    <source>
        <dbReference type="Proteomes" id="UP001221189"/>
    </source>
</evidence>
<accession>A0ABT5KGM9</accession>